<feature type="transmembrane region" description="Helical" evidence="7">
    <location>
        <begin position="380"/>
        <end position="398"/>
    </location>
</feature>
<feature type="transmembrane region" description="Helical" evidence="7">
    <location>
        <begin position="102"/>
        <end position="126"/>
    </location>
</feature>
<accession>F2N9Y1</accession>
<evidence type="ECO:0000313" key="10">
    <source>
        <dbReference type="Proteomes" id="UP000006851"/>
    </source>
</evidence>
<feature type="transmembrane region" description="Helical" evidence="7">
    <location>
        <begin position="289"/>
        <end position="312"/>
    </location>
</feature>
<feature type="transmembrane region" description="Helical" evidence="7">
    <location>
        <begin position="324"/>
        <end position="344"/>
    </location>
</feature>
<comment type="subcellular location">
    <subcellularLocation>
        <location evidence="1">Cell membrane</location>
        <topology evidence="1">Multi-pass membrane protein</topology>
    </subcellularLocation>
</comment>
<feature type="transmembrane region" description="Helical" evidence="7">
    <location>
        <begin position="223"/>
        <end position="243"/>
    </location>
</feature>
<evidence type="ECO:0000256" key="1">
    <source>
        <dbReference type="ARBA" id="ARBA00004651"/>
    </source>
</evidence>
<reference evidence="10" key="1">
    <citation type="journal article" date="2013" name="Stand. Genomic Sci.">
        <title>Complete genome sequence of Coriobacterium glomerans type strain (PW2(T)) from the midgut of Pyrrhocoris apterus L. (red soldier bug).</title>
        <authorList>
            <person name="Stackebrandt E."/>
            <person name="Zeytun A."/>
            <person name="Lapidus A."/>
            <person name="Nolan M."/>
            <person name="Lucas S."/>
            <person name="Hammon N."/>
            <person name="Deshpande S."/>
            <person name="Cheng J.F."/>
            <person name="Tapia R."/>
            <person name="Goodwin L.A."/>
            <person name="Pitluck S."/>
            <person name="Liolios K."/>
            <person name="Pagani I."/>
            <person name="Ivanova N."/>
            <person name="Mavromatis K."/>
            <person name="Mikhailova N."/>
            <person name="Huntemann M."/>
            <person name="Pati A."/>
            <person name="Chen A."/>
            <person name="Palaniappan K."/>
            <person name="Chang Y.J."/>
            <person name="Land M."/>
            <person name="Hauser L."/>
            <person name="Rohde M."/>
            <person name="Pukall R."/>
            <person name="Goker M."/>
            <person name="Detter J.C."/>
            <person name="Woyke T."/>
            <person name="Bristow J."/>
            <person name="Eisen J.A."/>
            <person name="Markowitz V."/>
            <person name="Hugenholtz P."/>
            <person name="Kyrpides N.C."/>
            <person name="Klenk H.P."/>
        </authorList>
    </citation>
    <scope>NUCLEOTIDE SEQUENCE</scope>
    <source>
        <strain evidence="10">ATCC 49209 / DSM 20642 / JCM 10262 / PW2</strain>
    </source>
</reference>
<evidence type="ECO:0000256" key="3">
    <source>
        <dbReference type="ARBA" id="ARBA00022692"/>
    </source>
</evidence>
<dbReference type="InterPro" id="IPR036259">
    <property type="entry name" value="MFS_trans_sf"/>
</dbReference>
<feature type="transmembrane region" description="Helical" evidence="7">
    <location>
        <begin position="34"/>
        <end position="60"/>
    </location>
</feature>
<dbReference type="Gene3D" id="1.20.1720.10">
    <property type="entry name" value="Multidrug resistance protein D"/>
    <property type="match status" value="1"/>
</dbReference>
<name>F2N9Y1_CORGP</name>
<evidence type="ECO:0000256" key="6">
    <source>
        <dbReference type="SAM" id="MobiDB-lite"/>
    </source>
</evidence>
<dbReference type="Gene3D" id="1.20.1250.20">
    <property type="entry name" value="MFS general substrate transporter like domains"/>
    <property type="match status" value="1"/>
</dbReference>
<feature type="transmembrane region" description="Helical" evidence="7">
    <location>
        <begin position="356"/>
        <end position="374"/>
    </location>
</feature>
<dbReference type="PROSITE" id="PS50850">
    <property type="entry name" value="MFS"/>
    <property type="match status" value="1"/>
</dbReference>
<dbReference type="STRING" id="700015.Corgl_0109"/>
<dbReference type="SUPFAM" id="SSF103473">
    <property type="entry name" value="MFS general substrate transporter"/>
    <property type="match status" value="1"/>
</dbReference>
<organism evidence="9 10">
    <name type="scientific">Coriobacterium glomerans (strain ATCC 49209 / DSM 20642 / JCM 10262 / PW2)</name>
    <dbReference type="NCBI Taxonomy" id="700015"/>
    <lineage>
        <taxon>Bacteria</taxon>
        <taxon>Bacillati</taxon>
        <taxon>Actinomycetota</taxon>
        <taxon>Coriobacteriia</taxon>
        <taxon>Coriobacteriales</taxon>
        <taxon>Coriobacteriaceae</taxon>
        <taxon>Coriobacterium</taxon>
    </lineage>
</organism>
<feature type="transmembrane region" description="Helical" evidence="7">
    <location>
        <begin position="132"/>
        <end position="149"/>
    </location>
</feature>
<dbReference type="KEGG" id="cgo:Corgl_0109"/>
<dbReference type="eggNOG" id="COG0477">
    <property type="taxonomic scope" value="Bacteria"/>
</dbReference>
<dbReference type="GO" id="GO:0022857">
    <property type="term" value="F:transmembrane transporter activity"/>
    <property type="evidence" value="ECO:0007669"/>
    <property type="project" value="InterPro"/>
</dbReference>
<dbReference type="EMBL" id="CP002628">
    <property type="protein sequence ID" value="AEB06236.1"/>
    <property type="molecule type" value="Genomic_DNA"/>
</dbReference>
<evidence type="ECO:0000259" key="8">
    <source>
        <dbReference type="PROSITE" id="PS50850"/>
    </source>
</evidence>
<proteinExistence type="predicted"/>
<feature type="transmembrane region" description="Helical" evidence="7">
    <location>
        <begin position="161"/>
        <end position="186"/>
    </location>
</feature>
<dbReference type="AlphaFoldDB" id="F2N9Y1"/>
<dbReference type="CDD" id="cd17321">
    <property type="entry name" value="MFS_MMR_MDR_like"/>
    <property type="match status" value="1"/>
</dbReference>
<dbReference type="PANTHER" id="PTHR42718:SF9">
    <property type="entry name" value="MAJOR FACILITATOR SUPERFAMILY MULTIDRUG TRANSPORTER MFSC"/>
    <property type="match status" value="1"/>
</dbReference>
<evidence type="ECO:0000256" key="2">
    <source>
        <dbReference type="ARBA" id="ARBA00022448"/>
    </source>
</evidence>
<keyword evidence="5 7" id="KW-0472">Membrane</keyword>
<evidence type="ECO:0000256" key="5">
    <source>
        <dbReference type="ARBA" id="ARBA00023136"/>
    </source>
</evidence>
<feature type="region of interest" description="Disordered" evidence="6">
    <location>
        <begin position="1"/>
        <end position="24"/>
    </location>
</feature>
<feature type="transmembrane region" description="Helical" evidence="7">
    <location>
        <begin position="466"/>
        <end position="487"/>
    </location>
</feature>
<keyword evidence="4 7" id="KW-1133">Transmembrane helix</keyword>
<protein>
    <submittedName>
        <fullName evidence="9">Major facilitator superfamily MFS_1</fullName>
    </submittedName>
</protein>
<evidence type="ECO:0000256" key="4">
    <source>
        <dbReference type="ARBA" id="ARBA00022989"/>
    </source>
</evidence>
<feature type="transmembrane region" description="Helical" evidence="7">
    <location>
        <begin position="72"/>
        <end position="90"/>
    </location>
</feature>
<evidence type="ECO:0000256" key="7">
    <source>
        <dbReference type="SAM" id="Phobius"/>
    </source>
</evidence>
<sequence length="503" mass="52544">MRTEAKTNLPPEGSDVEPSARAAVEGDTHGRNKWAILITVLVMTFMSTLDSSIVNVALPVMQKALGVGLDSIQWVASIYLVATCATLLVFGRLGDLAGKVRVFQAGVAVFAAGSLLCGLSGTFVALMASRTLQGIGAAAGMATGMGIITESFPARERGRALGVLASFVALGMMCGPVLGGLIVSTLRWEDIFLINVPVGAISLAVGFKTLPRVRAERRERFDMLGALMLVPGVAITLSCVTLIGDGLSWRLGLALGAGAGLLAGFIVWERRAPQPLAQLSIFRSAQFDLNAMLTLISFVAIGATEIVLPFYLQDARGFDPSTAGLLFAVIPLVNAVVGPLSGAASDRIGAHGPTTAGLAIYAIGIFSVGALTQGSPLSQIVGFIALMSLGTSMFQSPNNSLLMGSAPPDALGFVGSVASLAQNTGMALGISGGMAVLYGQMSARAGRRVTSYLADRPDLFFYGYRWTYTLTAALVALGFALALLRWCMSTREGRRSSDRRSPR</sequence>
<dbReference type="PANTHER" id="PTHR42718">
    <property type="entry name" value="MAJOR FACILITATOR SUPERFAMILY MULTIDRUG TRANSPORTER MFSC"/>
    <property type="match status" value="1"/>
</dbReference>
<keyword evidence="2" id="KW-0813">Transport</keyword>
<feature type="transmembrane region" description="Helical" evidence="7">
    <location>
        <begin position="192"/>
        <end position="211"/>
    </location>
</feature>
<keyword evidence="3 7" id="KW-0812">Transmembrane</keyword>
<feature type="transmembrane region" description="Helical" evidence="7">
    <location>
        <begin position="249"/>
        <end position="268"/>
    </location>
</feature>
<evidence type="ECO:0000313" key="9">
    <source>
        <dbReference type="EMBL" id="AEB06236.1"/>
    </source>
</evidence>
<dbReference type="PRINTS" id="PR01036">
    <property type="entry name" value="TCRTETB"/>
</dbReference>
<dbReference type="InterPro" id="IPR011701">
    <property type="entry name" value="MFS"/>
</dbReference>
<dbReference type="Pfam" id="PF07690">
    <property type="entry name" value="MFS_1"/>
    <property type="match status" value="1"/>
</dbReference>
<dbReference type="eggNOG" id="COG2270">
    <property type="taxonomic scope" value="Bacteria"/>
</dbReference>
<dbReference type="Proteomes" id="UP000006851">
    <property type="component" value="Chromosome"/>
</dbReference>
<dbReference type="HOGENOM" id="CLU_000960_28_3_11"/>
<dbReference type="GO" id="GO:0005886">
    <property type="term" value="C:plasma membrane"/>
    <property type="evidence" value="ECO:0007669"/>
    <property type="project" value="UniProtKB-SubCell"/>
</dbReference>
<dbReference type="InterPro" id="IPR020846">
    <property type="entry name" value="MFS_dom"/>
</dbReference>
<keyword evidence="10" id="KW-1185">Reference proteome</keyword>
<feature type="domain" description="Major facilitator superfamily (MFS) profile" evidence="8">
    <location>
        <begin position="36"/>
        <end position="490"/>
    </location>
</feature>
<feature type="transmembrane region" description="Helical" evidence="7">
    <location>
        <begin position="410"/>
        <end position="438"/>
    </location>
</feature>
<gene>
    <name evidence="9" type="ordered locus">Corgl_0109</name>
</gene>